<feature type="domain" description="LytR/CpsA/Psr regulator C-terminal" evidence="4">
    <location>
        <begin position="380"/>
        <end position="464"/>
    </location>
</feature>
<evidence type="ECO:0000256" key="1">
    <source>
        <dbReference type="ARBA" id="ARBA00006068"/>
    </source>
</evidence>
<dbReference type="Gene3D" id="3.30.70.2390">
    <property type="match status" value="1"/>
</dbReference>
<dbReference type="Gene3D" id="3.40.630.190">
    <property type="entry name" value="LCP protein"/>
    <property type="match status" value="1"/>
</dbReference>
<feature type="compositionally biased region" description="Low complexity" evidence="2">
    <location>
        <begin position="349"/>
        <end position="370"/>
    </location>
</feature>
<dbReference type="PANTHER" id="PTHR33392:SF6">
    <property type="entry name" value="POLYISOPRENYL-TEICHOIC ACID--PEPTIDOGLYCAN TEICHOIC ACID TRANSFERASE TAGU"/>
    <property type="match status" value="1"/>
</dbReference>
<evidence type="ECO:0000313" key="5">
    <source>
        <dbReference type="EMBL" id="WAL64288.1"/>
    </source>
</evidence>
<evidence type="ECO:0000259" key="3">
    <source>
        <dbReference type="Pfam" id="PF03816"/>
    </source>
</evidence>
<feature type="region of interest" description="Disordered" evidence="2">
    <location>
        <begin position="471"/>
        <end position="508"/>
    </location>
</feature>
<keyword evidence="6" id="KW-1185">Reference proteome</keyword>
<reference evidence="5" key="1">
    <citation type="submission" date="2022-11" db="EMBL/GenBank/DDBJ databases">
        <authorList>
            <person name="Mo P."/>
        </authorList>
    </citation>
    <scope>NUCLEOTIDE SEQUENCE</scope>
    <source>
        <strain evidence="5">HUAS 11-8</strain>
    </source>
</reference>
<evidence type="ECO:0000259" key="4">
    <source>
        <dbReference type="Pfam" id="PF13399"/>
    </source>
</evidence>
<evidence type="ECO:0000256" key="2">
    <source>
        <dbReference type="SAM" id="MobiDB-lite"/>
    </source>
</evidence>
<feature type="region of interest" description="Disordered" evidence="2">
    <location>
        <begin position="349"/>
        <end position="373"/>
    </location>
</feature>
<gene>
    <name evidence="5" type="ORF">ORV05_25395</name>
</gene>
<dbReference type="EMBL" id="CP113836">
    <property type="protein sequence ID" value="WAL64288.1"/>
    <property type="molecule type" value="Genomic_DNA"/>
</dbReference>
<organism evidence="5 6">
    <name type="scientific">Amycolatopsis cynarae</name>
    <dbReference type="NCBI Taxonomy" id="2995223"/>
    <lineage>
        <taxon>Bacteria</taxon>
        <taxon>Bacillati</taxon>
        <taxon>Actinomycetota</taxon>
        <taxon>Actinomycetes</taxon>
        <taxon>Pseudonocardiales</taxon>
        <taxon>Pseudonocardiaceae</taxon>
        <taxon>Amycolatopsis</taxon>
    </lineage>
</organism>
<dbReference type="InterPro" id="IPR027381">
    <property type="entry name" value="LytR/CpsA/Psr_C"/>
</dbReference>
<proteinExistence type="inferred from homology"/>
<dbReference type="Proteomes" id="UP001163203">
    <property type="component" value="Chromosome"/>
</dbReference>
<protein>
    <submittedName>
        <fullName evidence="5">LCP family protein</fullName>
    </submittedName>
</protein>
<dbReference type="Pfam" id="PF03816">
    <property type="entry name" value="LytR_cpsA_psr"/>
    <property type="match status" value="1"/>
</dbReference>
<feature type="compositionally biased region" description="Low complexity" evidence="2">
    <location>
        <begin position="481"/>
        <end position="492"/>
    </location>
</feature>
<dbReference type="Pfam" id="PF13399">
    <property type="entry name" value="LytR_C"/>
    <property type="match status" value="1"/>
</dbReference>
<dbReference type="RefSeq" id="WP_268754515.1">
    <property type="nucleotide sequence ID" value="NZ_CP113836.1"/>
</dbReference>
<evidence type="ECO:0000313" key="6">
    <source>
        <dbReference type="Proteomes" id="UP001163203"/>
    </source>
</evidence>
<dbReference type="InterPro" id="IPR004474">
    <property type="entry name" value="LytR_CpsA_psr"/>
</dbReference>
<dbReference type="NCBIfam" id="TIGR00350">
    <property type="entry name" value="lytR_cpsA_psr"/>
    <property type="match status" value="1"/>
</dbReference>
<accession>A0ABY7AZ24</accession>
<feature type="domain" description="Cell envelope-related transcriptional attenuator" evidence="3">
    <location>
        <begin position="95"/>
        <end position="264"/>
    </location>
</feature>
<comment type="similarity">
    <text evidence="1">Belongs to the LytR/CpsA/Psr (LCP) family.</text>
</comment>
<sequence>MSASRSARIIGRTVIALVSLSVFAGTWAGWFQVHRLTSSLSTADVIDPGASTSPTDEQNILLVGLDTRTDAQGNPLPQDILDQLHAGDASDGGDNTDTMILVHLPAGGGNAVAFSIPRDSYVQLAGNYGKHKINSAYTYAQVAAMTRLRAQGVSGPQLNVQAAQAGAQNAIQTVQQLTGLKINHFASVNLVGFYDVSEAIGGVPVCLLAPVHDSYSGANFPAGQQTVSGAQALAFVRQRHGLPNGDLDRIRRQQAFMASMAHTVLSAGTLTNPTKLGNLIDALRKTVVLDQGWDILSFAQQLRNLSGGKIQFNTIPVVNIDYKTSDGDSIQVDPVQIREFIRTAIANVDPSSAPSSSTVSSSPSVPSVGSATLPRPASRVVVDVENGSGVTGLGARLLQDLSAHGYGTGIQATIAARRTTVVDYASGQRANAEQLARYLGDGVTAVADSALGSGRIRIYLGADYAGPDLQPAGSASGGSALGDTSSTASGPPSSGPPPITADGVACIN</sequence>
<dbReference type="PANTHER" id="PTHR33392">
    <property type="entry name" value="POLYISOPRENYL-TEICHOIC ACID--PEPTIDOGLYCAN TEICHOIC ACID TRANSFERASE TAGU"/>
    <property type="match status" value="1"/>
</dbReference>
<dbReference type="InterPro" id="IPR050922">
    <property type="entry name" value="LytR/CpsA/Psr_CW_biosynth"/>
</dbReference>
<name>A0ABY7AZ24_9PSEU</name>